<feature type="coiled-coil region" evidence="1">
    <location>
        <begin position="153"/>
        <end position="205"/>
    </location>
</feature>
<feature type="signal peptide" evidence="3">
    <location>
        <begin position="1"/>
        <end position="34"/>
    </location>
</feature>
<dbReference type="AlphaFoldDB" id="A0A6L6ILA7"/>
<proteinExistence type="predicted"/>
<accession>A0A6L6ILA7</accession>
<evidence type="ECO:0000313" key="5">
    <source>
        <dbReference type="Proteomes" id="UP000477739"/>
    </source>
</evidence>
<feature type="region of interest" description="Disordered" evidence="2">
    <location>
        <begin position="205"/>
        <end position="237"/>
    </location>
</feature>
<keyword evidence="1" id="KW-0175">Coiled coil</keyword>
<comment type="caution">
    <text evidence="4">The sequence shown here is derived from an EMBL/GenBank/DDBJ whole genome shotgun (WGS) entry which is preliminary data.</text>
</comment>
<dbReference type="NCBIfam" id="NF007997">
    <property type="entry name" value="PRK10722.1"/>
    <property type="match status" value="1"/>
</dbReference>
<dbReference type="Proteomes" id="UP000477739">
    <property type="component" value="Unassembled WGS sequence"/>
</dbReference>
<dbReference type="InterPro" id="IPR025262">
    <property type="entry name" value="QseG"/>
</dbReference>
<sequence>MPHVFIRIFQRFFARRLLLAGAPCLALLGCVPHAATHSVTDHAQQRLPSAQLADYLSTECADIWALRGQTTESNPLYWLRAIDCAARLSPGQSRAKARTFDDESWQGAFKRGVLLAEAKITPPERRAFVSRMDALSSQIPAQVRPLYQVWRDVQALQLALAEERQRYGRLQQTSDEELDALRQQQQQLRQQLELTARKLENLTDIERQLSSRKPAGSYAPETPHVADQPALPAEGAQ</sequence>
<protein>
    <submittedName>
        <fullName evidence="4">Two-component system QseEF-associated lipoprotein QseG</fullName>
    </submittedName>
</protein>
<feature type="chain" id="PRO_5027112506" evidence="3">
    <location>
        <begin position="35"/>
        <end position="237"/>
    </location>
</feature>
<dbReference type="EMBL" id="WMJZ01000006">
    <property type="protein sequence ID" value="MTH45830.1"/>
    <property type="molecule type" value="Genomic_DNA"/>
</dbReference>
<organism evidence="4 5">
    <name type="scientific">Intestinirhabdus alba</name>
    <dbReference type="NCBI Taxonomy" id="2899544"/>
    <lineage>
        <taxon>Bacteria</taxon>
        <taxon>Pseudomonadati</taxon>
        <taxon>Pseudomonadota</taxon>
        <taxon>Gammaproteobacteria</taxon>
        <taxon>Enterobacterales</taxon>
        <taxon>Enterobacteriaceae</taxon>
        <taxon>Intestinirhabdus</taxon>
    </lineage>
</organism>
<evidence type="ECO:0000256" key="2">
    <source>
        <dbReference type="SAM" id="MobiDB-lite"/>
    </source>
</evidence>
<keyword evidence="5" id="KW-1185">Reference proteome</keyword>
<keyword evidence="3" id="KW-0732">Signal</keyword>
<evidence type="ECO:0000256" key="1">
    <source>
        <dbReference type="SAM" id="Coils"/>
    </source>
</evidence>
<dbReference type="OrthoDB" id="6485482at2"/>
<evidence type="ECO:0000256" key="3">
    <source>
        <dbReference type="SAM" id="SignalP"/>
    </source>
</evidence>
<dbReference type="RefSeq" id="WP_155107481.1">
    <property type="nucleotide sequence ID" value="NZ_WMJZ01000006.1"/>
</dbReference>
<gene>
    <name evidence="4" type="primary">qseG</name>
    <name evidence="4" type="ORF">GJV78_06045</name>
</gene>
<name>A0A6L6ILA7_9ENTR</name>
<dbReference type="PROSITE" id="PS51257">
    <property type="entry name" value="PROKAR_LIPOPROTEIN"/>
    <property type="match status" value="1"/>
</dbReference>
<evidence type="ECO:0000313" key="4">
    <source>
        <dbReference type="EMBL" id="MTH45830.1"/>
    </source>
</evidence>
<reference evidence="4 5" key="1">
    <citation type="submission" date="2019-11" db="EMBL/GenBank/DDBJ databases">
        <title>Escherichia alba sp. nov. isolated from the gut of plastic-eating superworms Zophobas atratus.</title>
        <authorList>
            <person name="Yang Y."/>
        </authorList>
    </citation>
    <scope>NUCLEOTIDE SEQUENCE [LARGE SCALE GENOMIC DNA]</scope>
    <source>
        <strain evidence="5">BIT-B35</strain>
    </source>
</reference>
<keyword evidence="4" id="KW-0449">Lipoprotein</keyword>
<dbReference type="Pfam" id="PF13942">
    <property type="entry name" value="Lipoprotein_20"/>
    <property type="match status" value="1"/>
</dbReference>